<dbReference type="NCBIfam" id="TIGR00214">
    <property type="entry name" value="lipB"/>
    <property type="match status" value="1"/>
</dbReference>
<comment type="subcellular location">
    <subcellularLocation>
        <location evidence="5">Cytoplasm</location>
    </subcellularLocation>
</comment>
<feature type="binding site" evidence="5">
    <location>
        <begin position="67"/>
        <end position="74"/>
    </location>
    <ligand>
        <name>substrate</name>
    </ligand>
</feature>
<evidence type="ECO:0000256" key="4">
    <source>
        <dbReference type="ARBA" id="ARBA00024732"/>
    </source>
</evidence>
<name>A0ABZ2GXW9_9GAMM</name>
<dbReference type="SUPFAM" id="SSF55681">
    <property type="entry name" value="Class II aaRS and biotin synthetases"/>
    <property type="match status" value="1"/>
</dbReference>
<keyword evidence="5" id="KW-0963">Cytoplasm</keyword>
<evidence type="ECO:0000256" key="2">
    <source>
        <dbReference type="ARBA" id="ARBA00022679"/>
    </source>
</evidence>
<reference evidence="8" key="1">
    <citation type="submission" date="2023-09" db="EMBL/GenBank/DDBJ databases">
        <title>Genomes of two closely related lineages of the louse Polyplax serrata with different host specificities.</title>
        <authorList>
            <person name="Martinu J."/>
            <person name="Tarabai H."/>
            <person name="Stefka J."/>
            <person name="Hypsa V."/>
        </authorList>
    </citation>
    <scope>NUCLEOTIDE SEQUENCE [LARGE SCALE GENOMIC DNA]</scope>
    <source>
        <strain evidence="8">HR10_N</strain>
    </source>
</reference>
<dbReference type="InterPro" id="IPR004143">
    <property type="entry name" value="BPL_LPL_catalytic"/>
</dbReference>
<dbReference type="PIRSF" id="PIRSF016262">
    <property type="entry name" value="LPLase"/>
    <property type="match status" value="1"/>
</dbReference>
<comment type="catalytic activity">
    <reaction evidence="5 6">
        <text>octanoyl-[ACP] + L-lysyl-[protein] = N(6)-octanoyl-L-lysyl-[protein] + holo-[ACP] + H(+)</text>
        <dbReference type="Rhea" id="RHEA:17665"/>
        <dbReference type="Rhea" id="RHEA-COMP:9636"/>
        <dbReference type="Rhea" id="RHEA-COMP:9685"/>
        <dbReference type="Rhea" id="RHEA-COMP:9752"/>
        <dbReference type="Rhea" id="RHEA-COMP:9928"/>
        <dbReference type="ChEBI" id="CHEBI:15378"/>
        <dbReference type="ChEBI" id="CHEBI:29969"/>
        <dbReference type="ChEBI" id="CHEBI:64479"/>
        <dbReference type="ChEBI" id="CHEBI:78463"/>
        <dbReference type="ChEBI" id="CHEBI:78809"/>
        <dbReference type="EC" id="2.3.1.181"/>
    </reaction>
</comment>
<evidence type="ECO:0000256" key="3">
    <source>
        <dbReference type="ARBA" id="ARBA00023315"/>
    </source>
</evidence>
<dbReference type="RefSeq" id="WP_338522019.1">
    <property type="nucleotide sequence ID" value="NZ_CP135136.1"/>
</dbReference>
<sequence length="219" mass="25151">MKIRYLGIEHYSITFEKMKKFTSSRNQNSEDELWLLEHHPIYTQGQNGNPKNILNVNNNIPIFQSDRGGQITYHGPGQLIGYILIDLKRKKMGIKKLIDSIHISLINLLTNYSIPASTKNNNPGVFIKNKKIASIGLRIKNNCTYHGFSLNVSMNLNPFKNINPCGFKQLEMTQISNYIPNISMNTIINAFISNFTNQIKIYENNTSIKSYNYTKNMDL</sequence>
<feature type="domain" description="BPL/LPL catalytic" evidence="7">
    <location>
        <begin position="27"/>
        <end position="203"/>
    </location>
</feature>
<evidence type="ECO:0000256" key="1">
    <source>
        <dbReference type="ARBA" id="ARBA00004821"/>
    </source>
</evidence>
<dbReference type="InterPro" id="IPR000544">
    <property type="entry name" value="Octanoyltransferase"/>
</dbReference>
<comment type="pathway">
    <text evidence="1 5 6">Protein modification; protein lipoylation via endogenous pathway; protein N(6)-(lipoyl)lysine from octanoyl-[acyl-carrier-protein]: step 1/2.</text>
</comment>
<dbReference type="Gene3D" id="3.30.930.10">
    <property type="entry name" value="Bira Bifunctional Protein, Domain 2"/>
    <property type="match status" value="1"/>
</dbReference>
<comment type="function">
    <text evidence="4 5 6">Catalyzes the transfer of endogenously produced octanoic acid from octanoyl-acyl-carrier-protein onto the lipoyl domains of lipoate-dependent enzymes. Lipoyl-ACP can also act as a substrate although octanoyl-ACP is likely to be the physiological substrate.</text>
</comment>
<comment type="similarity">
    <text evidence="5 6">Belongs to the LipB family.</text>
</comment>
<keyword evidence="3 5" id="KW-0012">Acyltransferase</keyword>
<dbReference type="HAMAP" id="MF_00013">
    <property type="entry name" value="LipB"/>
    <property type="match status" value="1"/>
</dbReference>
<evidence type="ECO:0000256" key="5">
    <source>
        <dbReference type="HAMAP-Rule" id="MF_00013"/>
    </source>
</evidence>
<dbReference type="Pfam" id="PF21948">
    <property type="entry name" value="LplA-B_cat"/>
    <property type="match status" value="1"/>
</dbReference>
<proteinExistence type="inferred from homology"/>
<dbReference type="EC" id="2.3.1.181" evidence="5 6"/>
<keyword evidence="9" id="KW-1185">Reference proteome</keyword>
<dbReference type="CDD" id="cd16444">
    <property type="entry name" value="LipB"/>
    <property type="match status" value="1"/>
</dbReference>
<protein>
    <recommendedName>
        <fullName evidence="5 6">Octanoyltransferase</fullName>
        <ecNumber evidence="5 6">2.3.1.181</ecNumber>
    </recommendedName>
    <alternativeName>
        <fullName evidence="5">Lipoate-protein ligase B</fullName>
    </alternativeName>
    <alternativeName>
        <fullName evidence="5">Lipoyl/octanoyl transferase</fullName>
    </alternativeName>
    <alternativeName>
        <fullName evidence="5">Octanoyl-[acyl-carrier-protein]-protein N-octanoyltransferase</fullName>
    </alternativeName>
</protein>
<dbReference type="PANTHER" id="PTHR10993:SF7">
    <property type="entry name" value="LIPOYLTRANSFERASE 2, MITOCHONDRIAL-RELATED"/>
    <property type="match status" value="1"/>
</dbReference>
<evidence type="ECO:0000313" key="9">
    <source>
        <dbReference type="Proteomes" id="UP001360424"/>
    </source>
</evidence>
<evidence type="ECO:0000259" key="7">
    <source>
        <dbReference type="PROSITE" id="PS51733"/>
    </source>
</evidence>
<feature type="binding site" evidence="5">
    <location>
        <begin position="134"/>
        <end position="136"/>
    </location>
    <ligand>
        <name>substrate</name>
    </ligand>
</feature>
<keyword evidence="2 5" id="KW-0808">Transferase</keyword>
<dbReference type="PROSITE" id="PS51733">
    <property type="entry name" value="BPL_LPL_CATALYTIC"/>
    <property type="match status" value="1"/>
</dbReference>
<comment type="miscellaneous">
    <text evidence="5">In the reaction, the free carboxyl group of octanoic acid is attached via an amide linkage to the epsilon-amino group of a specific lysine residue of lipoyl domains of lipoate-dependent enzymes.</text>
</comment>
<evidence type="ECO:0000313" key="8">
    <source>
        <dbReference type="EMBL" id="WWR12273.1"/>
    </source>
</evidence>
<dbReference type="EMBL" id="CP135136">
    <property type="protein sequence ID" value="WWR12273.1"/>
    <property type="molecule type" value="Genomic_DNA"/>
</dbReference>
<feature type="binding site" evidence="5">
    <location>
        <begin position="147"/>
        <end position="149"/>
    </location>
    <ligand>
        <name>substrate</name>
    </ligand>
</feature>
<organism evidence="8 9">
    <name type="scientific">Candidatus Legionella polyplacis</name>
    <dbReference type="NCBI Taxonomy" id="2005262"/>
    <lineage>
        <taxon>Bacteria</taxon>
        <taxon>Pseudomonadati</taxon>
        <taxon>Pseudomonadota</taxon>
        <taxon>Gammaproteobacteria</taxon>
        <taxon>Legionellales</taxon>
        <taxon>Legionellaceae</taxon>
        <taxon>Legionella</taxon>
    </lineage>
</organism>
<dbReference type="InterPro" id="IPR020605">
    <property type="entry name" value="Octanoyltransferase_CS"/>
</dbReference>
<dbReference type="GO" id="GO:0033819">
    <property type="term" value="F:lipoyl(octanoyl) transferase activity"/>
    <property type="evidence" value="ECO:0007669"/>
    <property type="project" value="UniProtKB-EC"/>
</dbReference>
<evidence type="ECO:0000256" key="6">
    <source>
        <dbReference type="PIRNR" id="PIRNR016262"/>
    </source>
</evidence>
<dbReference type="NCBIfam" id="NF010922">
    <property type="entry name" value="PRK14342.1"/>
    <property type="match status" value="1"/>
</dbReference>
<dbReference type="PROSITE" id="PS01313">
    <property type="entry name" value="LIPB"/>
    <property type="match status" value="1"/>
</dbReference>
<dbReference type="Proteomes" id="UP001360424">
    <property type="component" value="Chromosome"/>
</dbReference>
<dbReference type="PANTHER" id="PTHR10993">
    <property type="entry name" value="OCTANOYLTRANSFERASE"/>
    <property type="match status" value="1"/>
</dbReference>
<accession>A0ABZ2GXW9</accession>
<dbReference type="InterPro" id="IPR045864">
    <property type="entry name" value="aa-tRNA-synth_II/BPL/LPL"/>
</dbReference>
<feature type="site" description="Lowers pKa of active site Cys" evidence="5">
    <location>
        <position position="131"/>
    </location>
</feature>
<feature type="active site" description="Acyl-thioester intermediate" evidence="5">
    <location>
        <position position="165"/>
    </location>
</feature>
<gene>
    <name evidence="5 8" type="primary">lipB</name>
    <name evidence="8" type="ORF">RQL38_02535</name>
</gene>